<dbReference type="AlphaFoldDB" id="X1NFF7"/>
<evidence type="ECO:0000313" key="1">
    <source>
        <dbReference type="EMBL" id="GAI28941.1"/>
    </source>
</evidence>
<proteinExistence type="predicted"/>
<comment type="caution">
    <text evidence="1">The sequence shown here is derived from an EMBL/GenBank/DDBJ whole genome shotgun (WGS) entry which is preliminary data.</text>
</comment>
<gene>
    <name evidence="1" type="ORF">S06H3_32390</name>
</gene>
<protein>
    <submittedName>
        <fullName evidence="1">Uncharacterized protein</fullName>
    </submittedName>
</protein>
<dbReference type="EMBL" id="BARV01019257">
    <property type="protein sequence ID" value="GAI28941.1"/>
    <property type="molecule type" value="Genomic_DNA"/>
</dbReference>
<sequence length="78" mass="8944">MLGTAKITNIYAIRIWPEPIPDPICPIGAVTEEEAKADGFPNLKAMQLWMWDRYKQKAVNQPMNKLTLEWQRATKTDG</sequence>
<accession>X1NFF7</accession>
<reference evidence="1" key="1">
    <citation type="journal article" date="2014" name="Front. Microbiol.">
        <title>High frequency of phylogenetically diverse reductive dehalogenase-homologous genes in deep subseafloor sedimentary metagenomes.</title>
        <authorList>
            <person name="Kawai M."/>
            <person name="Futagami T."/>
            <person name="Toyoda A."/>
            <person name="Takaki Y."/>
            <person name="Nishi S."/>
            <person name="Hori S."/>
            <person name="Arai W."/>
            <person name="Tsubouchi T."/>
            <person name="Morono Y."/>
            <person name="Uchiyama I."/>
            <person name="Ito T."/>
            <person name="Fujiyama A."/>
            <person name="Inagaki F."/>
            <person name="Takami H."/>
        </authorList>
    </citation>
    <scope>NUCLEOTIDE SEQUENCE</scope>
    <source>
        <strain evidence="1">Expedition CK06-06</strain>
    </source>
</reference>
<name>X1NFF7_9ZZZZ</name>
<organism evidence="1">
    <name type="scientific">marine sediment metagenome</name>
    <dbReference type="NCBI Taxonomy" id="412755"/>
    <lineage>
        <taxon>unclassified sequences</taxon>
        <taxon>metagenomes</taxon>
        <taxon>ecological metagenomes</taxon>
    </lineage>
</organism>